<feature type="region of interest" description="Disordered" evidence="1">
    <location>
        <begin position="1"/>
        <end position="38"/>
    </location>
</feature>
<dbReference type="AlphaFoldDB" id="A0A9P6ITK7"/>
<feature type="compositionally biased region" description="Polar residues" evidence="1">
    <location>
        <begin position="54"/>
        <end position="76"/>
    </location>
</feature>
<sequence length="82" mass="8677">QYHQLPPALQPQTYQPTSSYTPTKGMSTSSVTQDDELTQGVKLNRAQSVVRTTSPATKIYSQGGMVQSPVNATPPTSLGAAP</sequence>
<keyword evidence="3" id="KW-1185">Reference proteome</keyword>
<name>A0A9P6ITK7_9FUNG</name>
<accession>A0A9P6ITK7</accession>
<protein>
    <submittedName>
        <fullName evidence="2">Uncharacterized protein</fullName>
    </submittedName>
</protein>
<evidence type="ECO:0000313" key="3">
    <source>
        <dbReference type="Proteomes" id="UP000749646"/>
    </source>
</evidence>
<feature type="compositionally biased region" description="Polar residues" evidence="1">
    <location>
        <begin position="10"/>
        <end position="32"/>
    </location>
</feature>
<evidence type="ECO:0000313" key="2">
    <source>
        <dbReference type="EMBL" id="KAF9947208.1"/>
    </source>
</evidence>
<proteinExistence type="predicted"/>
<reference evidence="2" key="1">
    <citation type="journal article" date="2020" name="Fungal Divers.">
        <title>Resolving the Mortierellaceae phylogeny through synthesis of multi-gene phylogenetics and phylogenomics.</title>
        <authorList>
            <person name="Vandepol N."/>
            <person name="Liber J."/>
            <person name="Desiro A."/>
            <person name="Na H."/>
            <person name="Kennedy M."/>
            <person name="Barry K."/>
            <person name="Grigoriev I.V."/>
            <person name="Miller A.N."/>
            <person name="O'Donnell K."/>
            <person name="Stajich J.E."/>
            <person name="Bonito G."/>
        </authorList>
    </citation>
    <scope>NUCLEOTIDE SEQUENCE</scope>
    <source>
        <strain evidence="2">MES-2147</strain>
    </source>
</reference>
<feature type="region of interest" description="Disordered" evidence="1">
    <location>
        <begin position="54"/>
        <end position="82"/>
    </location>
</feature>
<organism evidence="2 3">
    <name type="scientific">Modicella reniformis</name>
    <dbReference type="NCBI Taxonomy" id="1440133"/>
    <lineage>
        <taxon>Eukaryota</taxon>
        <taxon>Fungi</taxon>
        <taxon>Fungi incertae sedis</taxon>
        <taxon>Mucoromycota</taxon>
        <taxon>Mortierellomycotina</taxon>
        <taxon>Mortierellomycetes</taxon>
        <taxon>Mortierellales</taxon>
        <taxon>Mortierellaceae</taxon>
        <taxon>Modicella</taxon>
    </lineage>
</organism>
<evidence type="ECO:0000256" key="1">
    <source>
        <dbReference type="SAM" id="MobiDB-lite"/>
    </source>
</evidence>
<dbReference type="Proteomes" id="UP000749646">
    <property type="component" value="Unassembled WGS sequence"/>
</dbReference>
<comment type="caution">
    <text evidence="2">The sequence shown here is derived from an EMBL/GenBank/DDBJ whole genome shotgun (WGS) entry which is preliminary data.</text>
</comment>
<gene>
    <name evidence="2" type="ORF">BGZ65_009016</name>
</gene>
<dbReference type="EMBL" id="JAAAHW010007612">
    <property type="protein sequence ID" value="KAF9947208.1"/>
    <property type="molecule type" value="Genomic_DNA"/>
</dbReference>
<feature type="non-terminal residue" evidence="2">
    <location>
        <position position="1"/>
    </location>
</feature>